<dbReference type="InterPro" id="IPR009387">
    <property type="entry name" value="HigB-2"/>
</dbReference>
<sequence length="113" mass="12111">MQSVIETNAYLAAAKDVGMSTEEQQMVVDLIAANPEAGEIMPGCGGARKLRVARPGGGKSGGYRVISYFAGTDMPTFLLTVFGKNEKANLTKGERNALAMLTKTLTDSLRRKR</sequence>
<dbReference type="RefSeq" id="WP_344693789.1">
    <property type="nucleotide sequence ID" value="NZ_BAABBF010000005.1"/>
</dbReference>
<gene>
    <name evidence="1" type="ORF">GCM10022268_25680</name>
</gene>
<keyword evidence="2" id="KW-1185">Reference proteome</keyword>
<dbReference type="Pfam" id="PF06296">
    <property type="entry name" value="RelE"/>
    <property type="match status" value="1"/>
</dbReference>
<proteinExistence type="predicted"/>
<protein>
    <recommendedName>
        <fullName evidence="3">Addiction module toxin RelE</fullName>
    </recommendedName>
</protein>
<name>A0ABP7EE65_9SPHN</name>
<evidence type="ECO:0000313" key="2">
    <source>
        <dbReference type="Proteomes" id="UP001500523"/>
    </source>
</evidence>
<evidence type="ECO:0000313" key="1">
    <source>
        <dbReference type="EMBL" id="GAA3715983.1"/>
    </source>
</evidence>
<accession>A0ABP7EE65</accession>
<evidence type="ECO:0008006" key="3">
    <source>
        <dbReference type="Google" id="ProtNLM"/>
    </source>
</evidence>
<dbReference type="PIRSF" id="PIRSF039032">
    <property type="entry name" value="HigB-2"/>
    <property type="match status" value="1"/>
</dbReference>
<reference evidence="2" key="1">
    <citation type="journal article" date="2019" name="Int. J. Syst. Evol. Microbiol.">
        <title>The Global Catalogue of Microorganisms (GCM) 10K type strain sequencing project: providing services to taxonomists for standard genome sequencing and annotation.</title>
        <authorList>
            <consortium name="The Broad Institute Genomics Platform"/>
            <consortium name="The Broad Institute Genome Sequencing Center for Infectious Disease"/>
            <person name="Wu L."/>
            <person name="Ma J."/>
        </authorList>
    </citation>
    <scope>NUCLEOTIDE SEQUENCE [LARGE SCALE GENOMIC DNA]</scope>
    <source>
        <strain evidence="2">JCM 17498</strain>
    </source>
</reference>
<dbReference type="Proteomes" id="UP001500523">
    <property type="component" value="Unassembled WGS sequence"/>
</dbReference>
<comment type="caution">
    <text evidence="1">The sequence shown here is derived from an EMBL/GenBank/DDBJ whole genome shotgun (WGS) entry which is preliminary data.</text>
</comment>
<organism evidence="1 2">
    <name type="scientific">Sphingomonas cynarae</name>
    <dbReference type="NCBI Taxonomy" id="930197"/>
    <lineage>
        <taxon>Bacteria</taxon>
        <taxon>Pseudomonadati</taxon>
        <taxon>Pseudomonadota</taxon>
        <taxon>Alphaproteobacteria</taxon>
        <taxon>Sphingomonadales</taxon>
        <taxon>Sphingomonadaceae</taxon>
        <taxon>Sphingomonas</taxon>
    </lineage>
</organism>
<dbReference type="EMBL" id="BAABBF010000005">
    <property type="protein sequence ID" value="GAA3715983.1"/>
    <property type="molecule type" value="Genomic_DNA"/>
</dbReference>